<dbReference type="SMART" id="SM00387">
    <property type="entry name" value="HATPase_c"/>
    <property type="match status" value="1"/>
</dbReference>
<sequence>MRKFRGVRYSLAILMVVNFIAVMLNSIIYLQATNYIIAQRQASLLLERLERIPFAPSTTFWLSAVLFAGIALISMSRYLPQTSRWSIFDKRNILEILLMLLLMWVQNVAYNGLILLVFADIFYGSKELNTKRDRKYWFAFILVSFLMLLVTNSDVFSLFFPIPSLDVYIHFYPESIRILAFFLKNSLYASNMVLFIISLLFYIMNVLAENHEVEEELAMVSKVNTELNNYMALSEKIAEDRERKRIAREIHDTLGHALTGISAGLDAVGVLIDIDPNRAKEQVKNVSEVVREGIQDVRGSLNRLRPGALEGRTLKDALEKTIREYQILSNLQVDLNYEWVDVDMDVMIEDTIFRVIQESMTNAVRHGHASQLKLHFFEDKENYLIALQDNGVGFETLTYGYGLKQMMERISILGGQLQFESRDGFFTRVSLPKYKEGR</sequence>
<keyword evidence="3" id="KW-0597">Phosphoprotein</keyword>
<accession>A0ABT6PD98</accession>
<dbReference type="InterPro" id="IPR003594">
    <property type="entry name" value="HATPase_dom"/>
</dbReference>
<dbReference type="Proteomes" id="UP001160991">
    <property type="component" value="Unassembled WGS sequence"/>
</dbReference>
<comment type="catalytic activity">
    <reaction evidence="1">
        <text>ATP + protein L-histidine = ADP + protein N-phospho-L-histidine.</text>
        <dbReference type="EC" id="2.7.13.3"/>
    </reaction>
</comment>
<evidence type="ECO:0000256" key="4">
    <source>
        <dbReference type="ARBA" id="ARBA00022679"/>
    </source>
</evidence>
<gene>
    <name evidence="11" type="ORF">QEZ38_04580</name>
</gene>
<feature type="transmembrane region" description="Helical" evidence="9">
    <location>
        <begin position="52"/>
        <end position="75"/>
    </location>
</feature>
<evidence type="ECO:0000256" key="9">
    <source>
        <dbReference type="SAM" id="Phobius"/>
    </source>
</evidence>
<feature type="transmembrane region" description="Helical" evidence="9">
    <location>
        <begin position="96"/>
        <end position="124"/>
    </location>
</feature>
<evidence type="ECO:0000256" key="6">
    <source>
        <dbReference type="ARBA" id="ARBA00022777"/>
    </source>
</evidence>
<keyword evidence="12" id="KW-1185">Reference proteome</keyword>
<dbReference type="PANTHER" id="PTHR24421">
    <property type="entry name" value="NITRATE/NITRITE SENSOR PROTEIN NARX-RELATED"/>
    <property type="match status" value="1"/>
</dbReference>
<dbReference type="InterPro" id="IPR050482">
    <property type="entry name" value="Sensor_HK_TwoCompSys"/>
</dbReference>
<keyword evidence="5" id="KW-0547">Nucleotide-binding</keyword>
<keyword evidence="9" id="KW-0472">Membrane</keyword>
<keyword evidence="9" id="KW-1133">Transmembrane helix</keyword>
<keyword evidence="8" id="KW-0902">Two-component regulatory system</keyword>
<keyword evidence="6 11" id="KW-0418">Kinase</keyword>
<dbReference type="Pfam" id="PF07730">
    <property type="entry name" value="HisKA_3"/>
    <property type="match status" value="1"/>
</dbReference>
<evidence type="ECO:0000259" key="10">
    <source>
        <dbReference type="SMART" id="SM00387"/>
    </source>
</evidence>
<reference evidence="11" key="1">
    <citation type="submission" date="2023-04" db="EMBL/GenBank/DDBJ databases">
        <title>A new Streptococcus species isolated from the patient with bacteremia.</title>
        <authorList>
            <person name="Chen Y.-S."/>
            <person name="Lee C.-Y."/>
            <person name="Chan C.-K."/>
        </authorList>
    </citation>
    <scope>NUCLEOTIDE SEQUENCE</scope>
    <source>
        <strain evidence="11">ST22-14</strain>
    </source>
</reference>
<keyword evidence="4" id="KW-0808">Transferase</keyword>
<protein>
    <recommendedName>
        <fullName evidence="2">histidine kinase</fullName>
        <ecNumber evidence="2">2.7.13.3</ecNumber>
    </recommendedName>
</protein>
<dbReference type="RefSeq" id="WP_001224944.1">
    <property type="nucleotide sequence ID" value="NZ_JARZZP010000006.1"/>
</dbReference>
<evidence type="ECO:0000256" key="7">
    <source>
        <dbReference type="ARBA" id="ARBA00022840"/>
    </source>
</evidence>
<evidence type="ECO:0000313" key="11">
    <source>
        <dbReference type="EMBL" id="MDI1473964.1"/>
    </source>
</evidence>
<feature type="transmembrane region" description="Helical" evidence="9">
    <location>
        <begin position="136"/>
        <end position="160"/>
    </location>
</feature>
<evidence type="ECO:0000256" key="3">
    <source>
        <dbReference type="ARBA" id="ARBA00022553"/>
    </source>
</evidence>
<evidence type="ECO:0000256" key="2">
    <source>
        <dbReference type="ARBA" id="ARBA00012438"/>
    </source>
</evidence>
<comment type="caution">
    <text evidence="11">The sequence shown here is derived from an EMBL/GenBank/DDBJ whole genome shotgun (WGS) entry which is preliminary data.</text>
</comment>
<dbReference type="GO" id="GO:0016301">
    <property type="term" value="F:kinase activity"/>
    <property type="evidence" value="ECO:0007669"/>
    <property type="project" value="UniProtKB-KW"/>
</dbReference>
<dbReference type="InterPro" id="IPR036890">
    <property type="entry name" value="HATPase_C_sf"/>
</dbReference>
<evidence type="ECO:0000256" key="1">
    <source>
        <dbReference type="ARBA" id="ARBA00000085"/>
    </source>
</evidence>
<feature type="domain" description="Histidine kinase/HSP90-like ATPase" evidence="10">
    <location>
        <begin position="347"/>
        <end position="435"/>
    </location>
</feature>
<dbReference type="Pfam" id="PF02518">
    <property type="entry name" value="HATPase_c"/>
    <property type="match status" value="1"/>
</dbReference>
<dbReference type="Gene3D" id="3.30.565.10">
    <property type="entry name" value="Histidine kinase-like ATPase, C-terminal domain"/>
    <property type="match status" value="1"/>
</dbReference>
<evidence type="ECO:0000256" key="5">
    <source>
        <dbReference type="ARBA" id="ARBA00022741"/>
    </source>
</evidence>
<proteinExistence type="predicted"/>
<dbReference type="PANTHER" id="PTHR24421:SF10">
    <property type="entry name" value="NITRATE_NITRITE SENSOR PROTEIN NARQ"/>
    <property type="match status" value="1"/>
</dbReference>
<name>A0ABT6PD98_9STRE</name>
<dbReference type="Gene3D" id="1.20.5.1930">
    <property type="match status" value="1"/>
</dbReference>
<keyword evidence="9" id="KW-0812">Transmembrane</keyword>
<feature type="transmembrane region" description="Helical" evidence="9">
    <location>
        <begin position="12"/>
        <end position="32"/>
    </location>
</feature>
<keyword evidence="7" id="KW-0067">ATP-binding</keyword>
<dbReference type="EMBL" id="JARZZP010000006">
    <property type="protein sequence ID" value="MDI1473964.1"/>
    <property type="molecule type" value="Genomic_DNA"/>
</dbReference>
<organism evidence="11 12">
    <name type="scientific">Streptococcus taonis</name>
    <dbReference type="NCBI Taxonomy" id="3041623"/>
    <lineage>
        <taxon>Bacteria</taxon>
        <taxon>Bacillati</taxon>
        <taxon>Bacillota</taxon>
        <taxon>Bacilli</taxon>
        <taxon>Lactobacillales</taxon>
        <taxon>Streptococcaceae</taxon>
        <taxon>Streptococcus</taxon>
    </lineage>
</organism>
<dbReference type="CDD" id="cd16917">
    <property type="entry name" value="HATPase_UhpB-NarQ-NarX-like"/>
    <property type="match status" value="1"/>
</dbReference>
<dbReference type="EC" id="2.7.13.3" evidence="2"/>
<dbReference type="InterPro" id="IPR011712">
    <property type="entry name" value="Sig_transdc_His_kin_sub3_dim/P"/>
</dbReference>
<dbReference type="SUPFAM" id="SSF55874">
    <property type="entry name" value="ATPase domain of HSP90 chaperone/DNA topoisomerase II/histidine kinase"/>
    <property type="match status" value="1"/>
</dbReference>
<evidence type="ECO:0000256" key="8">
    <source>
        <dbReference type="ARBA" id="ARBA00023012"/>
    </source>
</evidence>
<evidence type="ECO:0000313" key="12">
    <source>
        <dbReference type="Proteomes" id="UP001160991"/>
    </source>
</evidence>
<feature type="transmembrane region" description="Helical" evidence="9">
    <location>
        <begin position="181"/>
        <end position="204"/>
    </location>
</feature>